<feature type="domain" description="Metallo-beta-lactamase" evidence="2">
    <location>
        <begin position="30"/>
        <end position="193"/>
    </location>
</feature>
<dbReference type="GO" id="GO:0016787">
    <property type="term" value="F:hydrolase activity"/>
    <property type="evidence" value="ECO:0007669"/>
    <property type="project" value="UniProtKB-KW"/>
</dbReference>
<feature type="compositionally biased region" description="Polar residues" evidence="1">
    <location>
        <begin position="273"/>
        <end position="284"/>
    </location>
</feature>
<dbReference type="GO" id="GO:0051301">
    <property type="term" value="P:cell division"/>
    <property type="evidence" value="ECO:0007669"/>
    <property type="project" value="UniProtKB-KW"/>
</dbReference>
<dbReference type="InterPro" id="IPR052533">
    <property type="entry name" value="WalJ/YycJ-like"/>
</dbReference>
<protein>
    <submittedName>
        <fullName evidence="3">Zn-dependent hydrolase YycJ/WalJ, required for cell wall metabolism and coordination of cell division with DNA replication</fullName>
    </submittedName>
</protein>
<dbReference type="SMART" id="SM00849">
    <property type="entry name" value="Lactamase_B"/>
    <property type="match status" value="1"/>
</dbReference>
<dbReference type="AlphaFoldDB" id="A0A6J4UB16"/>
<keyword evidence="3" id="KW-0131">Cell cycle</keyword>
<gene>
    <name evidence="3" type="ORF">AVDCRST_MAG43-564</name>
</gene>
<evidence type="ECO:0000256" key="1">
    <source>
        <dbReference type="SAM" id="MobiDB-lite"/>
    </source>
</evidence>
<dbReference type="InterPro" id="IPR036866">
    <property type="entry name" value="RibonucZ/Hydroxyglut_hydro"/>
</dbReference>
<dbReference type="Gene3D" id="3.60.15.10">
    <property type="entry name" value="Ribonuclease Z/Hydroxyacylglutathione hydrolase-like"/>
    <property type="match status" value="1"/>
</dbReference>
<feature type="region of interest" description="Disordered" evidence="1">
    <location>
        <begin position="259"/>
        <end position="299"/>
    </location>
</feature>
<dbReference type="Pfam" id="PF12706">
    <property type="entry name" value="Lactamase_B_2"/>
    <property type="match status" value="1"/>
</dbReference>
<proteinExistence type="predicted"/>
<dbReference type="SUPFAM" id="SSF56281">
    <property type="entry name" value="Metallo-hydrolase/oxidoreductase"/>
    <property type="match status" value="1"/>
</dbReference>
<dbReference type="PANTHER" id="PTHR47619">
    <property type="entry name" value="METALLO-HYDROLASE YYCJ-RELATED"/>
    <property type="match status" value="1"/>
</dbReference>
<organism evidence="3">
    <name type="scientific">uncultured Thermomicrobiales bacterium</name>
    <dbReference type="NCBI Taxonomy" id="1645740"/>
    <lineage>
        <taxon>Bacteria</taxon>
        <taxon>Pseudomonadati</taxon>
        <taxon>Thermomicrobiota</taxon>
        <taxon>Thermomicrobia</taxon>
        <taxon>Thermomicrobiales</taxon>
        <taxon>environmental samples</taxon>
    </lineage>
</organism>
<evidence type="ECO:0000259" key="2">
    <source>
        <dbReference type="SMART" id="SM00849"/>
    </source>
</evidence>
<sequence>MTVPEHDVSDAIDTNDHSIARVQSLGSGSSGNAFLIEHGESSFLLDCGVGIRTIIHAMNVRHQTIADLDAVLVTHEHIDHIRTLPQVLGPNIPVIASKGTFDRTRIRDQQWLSITPSAPIQIAGASIWALTVRHDAAEPCGFLIELPGATISVLTDLGSWRDELLEPLLASDLIVLEANHDLEMLRCGPYPAHLKRRVASDVGHLSNEHCGAVLADVAKRGPRTPTVWLAHLSGTNNRPEVAKATVDAALDRIDRDLSITPLPRRTPGPVWTPSENRSGETNRNGPIARPATQLSFDGI</sequence>
<keyword evidence="3" id="KW-0132">Cell division</keyword>
<evidence type="ECO:0000313" key="3">
    <source>
        <dbReference type="EMBL" id="CAA9545645.1"/>
    </source>
</evidence>
<accession>A0A6J4UB16</accession>
<keyword evidence="3" id="KW-0378">Hydrolase</keyword>
<dbReference type="PANTHER" id="PTHR47619:SF1">
    <property type="entry name" value="EXODEOXYRIBONUCLEASE WALJ"/>
    <property type="match status" value="1"/>
</dbReference>
<name>A0A6J4UB16_9BACT</name>
<dbReference type="EMBL" id="CADCWI010000029">
    <property type="protein sequence ID" value="CAA9545645.1"/>
    <property type="molecule type" value="Genomic_DNA"/>
</dbReference>
<dbReference type="InterPro" id="IPR001279">
    <property type="entry name" value="Metallo-B-lactamas"/>
</dbReference>
<reference evidence="3" key="1">
    <citation type="submission" date="2020-02" db="EMBL/GenBank/DDBJ databases">
        <authorList>
            <person name="Meier V. D."/>
        </authorList>
    </citation>
    <scope>NUCLEOTIDE SEQUENCE</scope>
    <source>
        <strain evidence="3">AVDCRST_MAG43</strain>
    </source>
</reference>